<evidence type="ECO:0000256" key="3">
    <source>
        <dbReference type="ARBA" id="ARBA00023274"/>
    </source>
</evidence>
<dbReference type="GO" id="GO:0006412">
    <property type="term" value="P:translation"/>
    <property type="evidence" value="ECO:0007669"/>
    <property type="project" value="InterPro"/>
</dbReference>
<keyword evidence="3" id="KW-0687">Ribonucleoprotein</keyword>
<dbReference type="AlphaFoldDB" id="A0A9N7P2C0"/>
<organism evidence="6 7">
    <name type="scientific">Striga hermonthica</name>
    <name type="common">Purple witchweed</name>
    <name type="synonym">Buchnera hermonthica</name>
    <dbReference type="NCBI Taxonomy" id="68872"/>
    <lineage>
        <taxon>Eukaryota</taxon>
        <taxon>Viridiplantae</taxon>
        <taxon>Streptophyta</taxon>
        <taxon>Embryophyta</taxon>
        <taxon>Tracheophyta</taxon>
        <taxon>Spermatophyta</taxon>
        <taxon>Magnoliopsida</taxon>
        <taxon>eudicotyledons</taxon>
        <taxon>Gunneridae</taxon>
        <taxon>Pentapetalae</taxon>
        <taxon>asterids</taxon>
        <taxon>lamiids</taxon>
        <taxon>Lamiales</taxon>
        <taxon>Orobanchaceae</taxon>
        <taxon>Buchnereae</taxon>
        <taxon>Striga</taxon>
    </lineage>
</organism>
<keyword evidence="2 6" id="KW-0689">Ribosomal protein</keyword>
<keyword evidence="5" id="KW-0732">Signal</keyword>
<protein>
    <submittedName>
        <fullName evidence="6">60S ribosomal protein L35-1</fullName>
    </submittedName>
</protein>
<comment type="caution">
    <text evidence="6">The sequence shown here is derived from an EMBL/GenBank/DDBJ whole genome shotgun (WGS) entry which is preliminary data.</text>
</comment>
<sequence length="110" mass="12047">MTMSLGVFSSIFLANMASLARCKLAIKLLLGLPSAQLSPRRSSLRIGHHSPVNFSPSPNLSAKMARIKVHELRQKSKADLLQQLKELKAELSLLRVVKVTGGTPTSCRRL</sequence>
<evidence type="ECO:0000256" key="2">
    <source>
        <dbReference type="ARBA" id="ARBA00022980"/>
    </source>
</evidence>
<evidence type="ECO:0000256" key="4">
    <source>
        <dbReference type="SAM" id="Coils"/>
    </source>
</evidence>
<keyword evidence="7" id="KW-1185">Reference proteome</keyword>
<feature type="signal peptide" evidence="5">
    <location>
        <begin position="1"/>
        <end position="22"/>
    </location>
</feature>
<evidence type="ECO:0000313" key="7">
    <source>
        <dbReference type="Proteomes" id="UP001153555"/>
    </source>
</evidence>
<dbReference type="GO" id="GO:0003729">
    <property type="term" value="F:mRNA binding"/>
    <property type="evidence" value="ECO:0007669"/>
    <property type="project" value="TreeGrafter"/>
</dbReference>
<dbReference type="NCBIfam" id="TIGR00012">
    <property type="entry name" value="L29"/>
    <property type="match status" value="1"/>
</dbReference>
<name>A0A9N7P2C0_STRHE</name>
<reference evidence="6" key="1">
    <citation type="submission" date="2019-12" db="EMBL/GenBank/DDBJ databases">
        <authorList>
            <person name="Scholes J."/>
        </authorList>
    </citation>
    <scope>NUCLEOTIDE SEQUENCE</scope>
</reference>
<dbReference type="Gene3D" id="1.10.287.310">
    <property type="match status" value="1"/>
</dbReference>
<dbReference type="InterPro" id="IPR001854">
    <property type="entry name" value="Ribosomal_uL29"/>
</dbReference>
<evidence type="ECO:0000313" key="6">
    <source>
        <dbReference type="EMBL" id="CAA0842070.1"/>
    </source>
</evidence>
<dbReference type="OrthoDB" id="528635at2759"/>
<dbReference type="InterPro" id="IPR045059">
    <property type="entry name" value="Ribosomal_uL29_euk"/>
</dbReference>
<dbReference type="Proteomes" id="UP001153555">
    <property type="component" value="Unassembled WGS sequence"/>
</dbReference>
<dbReference type="GO" id="GO:0000463">
    <property type="term" value="P:maturation of LSU-rRNA from tricistronic rRNA transcript (SSU-rRNA, 5.8S rRNA, LSU-rRNA)"/>
    <property type="evidence" value="ECO:0007669"/>
    <property type="project" value="InterPro"/>
</dbReference>
<dbReference type="EMBL" id="CACSLK010034598">
    <property type="protein sequence ID" value="CAA0842070.1"/>
    <property type="molecule type" value="Genomic_DNA"/>
</dbReference>
<feature type="coiled-coil region" evidence="4">
    <location>
        <begin position="70"/>
        <end position="97"/>
    </location>
</feature>
<feature type="chain" id="PRO_5040408645" evidence="5">
    <location>
        <begin position="23"/>
        <end position="110"/>
    </location>
</feature>
<gene>
    <name evidence="6" type="ORF">SHERM_07934</name>
</gene>
<dbReference type="GO" id="GO:0022625">
    <property type="term" value="C:cytosolic large ribosomal subunit"/>
    <property type="evidence" value="ECO:0007669"/>
    <property type="project" value="InterPro"/>
</dbReference>
<dbReference type="InterPro" id="IPR036049">
    <property type="entry name" value="Ribosomal_uL29_sf"/>
</dbReference>
<evidence type="ECO:0000256" key="1">
    <source>
        <dbReference type="ARBA" id="ARBA00009254"/>
    </source>
</evidence>
<dbReference type="PANTHER" id="PTHR45722:SF2">
    <property type="entry name" value="LARGE RIBOSOMAL SUBUNIT PROTEIN UL29-RELATED"/>
    <property type="match status" value="1"/>
</dbReference>
<comment type="similarity">
    <text evidence="1">Belongs to the universal ribosomal protein uL29 family.</text>
</comment>
<keyword evidence="4" id="KW-0175">Coiled coil</keyword>
<proteinExistence type="inferred from homology"/>
<evidence type="ECO:0000256" key="5">
    <source>
        <dbReference type="SAM" id="SignalP"/>
    </source>
</evidence>
<dbReference type="SUPFAM" id="SSF46561">
    <property type="entry name" value="Ribosomal protein L29 (L29p)"/>
    <property type="match status" value="1"/>
</dbReference>
<dbReference type="PANTHER" id="PTHR45722">
    <property type="entry name" value="60S RIBOSOMAL PROTEIN L35"/>
    <property type="match status" value="1"/>
</dbReference>
<dbReference type="Pfam" id="PF00831">
    <property type="entry name" value="Ribosomal_L29"/>
    <property type="match status" value="1"/>
</dbReference>
<dbReference type="GO" id="GO:0003735">
    <property type="term" value="F:structural constituent of ribosome"/>
    <property type="evidence" value="ECO:0007669"/>
    <property type="project" value="InterPro"/>
</dbReference>
<accession>A0A9N7P2C0</accession>